<gene>
    <name evidence="1" type="ORF">HF086_011895</name>
</gene>
<proteinExistence type="predicted"/>
<comment type="caution">
    <text evidence="1">The sequence shown here is derived from an EMBL/GenBank/DDBJ whole genome shotgun (WGS) entry which is preliminary data.</text>
</comment>
<accession>A0A922M8R6</accession>
<name>A0A922M8R6_SPOEX</name>
<protein>
    <submittedName>
        <fullName evidence="1">Uncharacterized protein</fullName>
    </submittedName>
</protein>
<dbReference type="AlphaFoldDB" id="A0A922M8R6"/>
<evidence type="ECO:0000313" key="2">
    <source>
        <dbReference type="Proteomes" id="UP000814243"/>
    </source>
</evidence>
<evidence type="ECO:0000313" key="1">
    <source>
        <dbReference type="EMBL" id="KAH9632395.1"/>
    </source>
</evidence>
<reference evidence="1" key="1">
    <citation type="journal article" date="2021" name="G3 (Bethesda)">
        <title>Genome and transcriptome analysis of the beet armyworm Spodoptera exigua reveals targets for pest control. .</title>
        <authorList>
            <person name="Simon S."/>
            <person name="Breeschoten T."/>
            <person name="Jansen H.J."/>
            <person name="Dirks R.P."/>
            <person name="Schranz M.E."/>
            <person name="Ros V.I.D."/>
        </authorList>
    </citation>
    <scope>NUCLEOTIDE SEQUENCE</scope>
    <source>
        <strain evidence="1">TB_SE_WUR_2020</strain>
    </source>
</reference>
<dbReference type="EMBL" id="JACEFF010000714">
    <property type="protein sequence ID" value="KAH9632395.1"/>
    <property type="molecule type" value="Genomic_DNA"/>
</dbReference>
<sequence length="73" mass="8491">MEVQLEARLDEVRDEVRQEVVNHLQEQLQVLLSDPDAEVSSWPLELVALRDKIHGESAKSQEKEVRLLNFILK</sequence>
<dbReference type="Proteomes" id="UP000814243">
    <property type="component" value="Unassembled WGS sequence"/>
</dbReference>
<organism evidence="1 2">
    <name type="scientific">Spodoptera exigua</name>
    <name type="common">Beet armyworm</name>
    <name type="synonym">Noctua fulgens</name>
    <dbReference type="NCBI Taxonomy" id="7107"/>
    <lineage>
        <taxon>Eukaryota</taxon>
        <taxon>Metazoa</taxon>
        <taxon>Ecdysozoa</taxon>
        <taxon>Arthropoda</taxon>
        <taxon>Hexapoda</taxon>
        <taxon>Insecta</taxon>
        <taxon>Pterygota</taxon>
        <taxon>Neoptera</taxon>
        <taxon>Endopterygota</taxon>
        <taxon>Lepidoptera</taxon>
        <taxon>Glossata</taxon>
        <taxon>Ditrysia</taxon>
        <taxon>Noctuoidea</taxon>
        <taxon>Noctuidae</taxon>
        <taxon>Amphipyrinae</taxon>
        <taxon>Spodoptera</taxon>
    </lineage>
</organism>